<reference evidence="2 3" key="1">
    <citation type="submission" date="2016-01" db="EMBL/GenBank/DDBJ databases">
        <title>Genome sequence of the yeast Holleya sinecauda.</title>
        <authorList>
            <person name="Dietrich F.S."/>
        </authorList>
    </citation>
    <scope>NUCLEOTIDE SEQUENCE [LARGE SCALE GENOMIC DNA]</scope>
    <source>
        <strain evidence="2 3">ATCC 58844</strain>
    </source>
</reference>
<gene>
    <name evidence="2" type="ORF">AW171_hschr31591</name>
</gene>
<evidence type="ECO:0000313" key="3">
    <source>
        <dbReference type="Proteomes" id="UP000243052"/>
    </source>
</evidence>
<dbReference type="EMBL" id="CP014243">
    <property type="protein sequence ID" value="AMD19740.1"/>
    <property type="molecule type" value="Genomic_DNA"/>
</dbReference>
<keyword evidence="1" id="KW-1133">Transmembrane helix</keyword>
<dbReference type="GeneID" id="28722955"/>
<keyword evidence="3" id="KW-1185">Reference proteome</keyword>
<organism evidence="2 3">
    <name type="scientific">Eremothecium sinecaudum</name>
    <dbReference type="NCBI Taxonomy" id="45286"/>
    <lineage>
        <taxon>Eukaryota</taxon>
        <taxon>Fungi</taxon>
        <taxon>Dikarya</taxon>
        <taxon>Ascomycota</taxon>
        <taxon>Saccharomycotina</taxon>
        <taxon>Saccharomycetes</taxon>
        <taxon>Saccharomycetales</taxon>
        <taxon>Saccharomycetaceae</taxon>
        <taxon>Eremothecium</taxon>
    </lineage>
</organism>
<keyword evidence="1" id="KW-0812">Transmembrane</keyword>
<dbReference type="Proteomes" id="UP000243052">
    <property type="component" value="Chromosome iii"/>
</dbReference>
<dbReference type="OrthoDB" id="4068334at2759"/>
<protein>
    <submittedName>
        <fullName evidence="2">HCL411Cp</fullName>
    </submittedName>
</protein>
<proteinExistence type="predicted"/>
<evidence type="ECO:0000256" key="1">
    <source>
        <dbReference type="SAM" id="Phobius"/>
    </source>
</evidence>
<accession>A0A120K1T8</accession>
<sequence>MTGVTNANKTHWLDEWFLVPKSLKASELASFMSDTDKMGSFIFMWFMIIILFLLACLILSSLYEYLFAMKRRLAKQQKEAAECQSPVWVSTYDYHTKLTPSQQEAYLDYSQRMFELQRKRLESGGATISEEPKLNTEEGSNWLKTLTQWTGEKAHIAKWSRKQQRNIKPEDMV</sequence>
<keyword evidence="1" id="KW-0472">Membrane</keyword>
<feature type="transmembrane region" description="Helical" evidence="1">
    <location>
        <begin position="42"/>
        <end position="68"/>
    </location>
</feature>
<name>A0A120K1T8_9SACH</name>
<dbReference type="RefSeq" id="XP_017986736.1">
    <property type="nucleotide sequence ID" value="XM_018131376.1"/>
</dbReference>
<evidence type="ECO:0000313" key="2">
    <source>
        <dbReference type="EMBL" id="AMD19740.1"/>
    </source>
</evidence>
<dbReference type="AlphaFoldDB" id="A0A120K1T8"/>